<dbReference type="EMBL" id="ODYU01006222">
    <property type="protein sequence ID" value="SOQ47872.1"/>
    <property type="molecule type" value="Genomic_DNA"/>
</dbReference>
<feature type="transmembrane region" description="Helical" evidence="1">
    <location>
        <begin position="20"/>
        <end position="39"/>
    </location>
</feature>
<keyword evidence="1" id="KW-1133">Transmembrane helix</keyword>
<evidence type="ECO:0000256" key="1">
    <source>
        <dbReference type="SAM" id="Phobius"/>
    </source>
</evidence>
<keyword evidence="1" id="KW-0472">Membrane</keyword>
<proteinExistence type="predicted"/>
<keyword evidence="1" id="KW-0812">Transmembrane</keyword>
<evidence type="ECO:0000313" key="2">
    <source>
        <dbReference type="EMBL" id="SOQ47872.1"/>
    </source>
</evidence>
<organism evidence="2">
    <name type="scientific">Spodoptera frugiperda</name>
    <name type="common">Fall armyworm</name>
    <dbReference type="NCBI Taxonomy" id="7108"/>
    <lineage>
        <taxon>Eukaryota</taxon>
        <taxon>Metazoa</taxon>
        <taxon>Ecdysozoa</taxon>
        <taxon>Arthropoda</taxon>
        <taxon>Hexapoda</taxon>
        <taxon>Insecta</taxon>
        <taxon>Pterygota</taxon>
        <taxon>Neoptera</taxon>
        <taxon>Endopterygota</taxon>
        <taxon>Lepidoptera</taxon>
        <taxon>Glossata</taxon>
        <taxon>Ditrysia</taxon>
        <taxon>Noctuoidea</taxon>
        <taxon>Noctuidae</taxon>
        <taxon>Amphipyrinae</taxon>
        <taxon>Spodoptera</taxon>
    </lineage>
</organism>
<dbReference type="AlphaFoldDB" id="A0A2H1W4V3"/>
<accession>A0A2H1W4V3</accession>
<gene>
    <name evidence="2" type="ORF">SFRICE_028050</name>
</gene>
<protein>
    <submittedName>
        <fullName evidence="2">SFRICE_028050</fullName>
    </submittedName>
</protein>
<name>A0A2H1W4V3_SPOFR</name>
<reference evidence="2" key="1">
    <citation type="submission" date="2016-07" db="EMBL/GenBank/DDBJ databases">
        <authorList>
            <person name="Bretaudeau A."/>
        </authorList>
    </citation>
    <scope>NUCLEOTIDE SEQUENCE</scope>
    <source>
        <strain evidence="2">Rice</strain>
        <tissue evidence="2">Whole body</tissue>
    </source>
</reference>
<sequence length="193" mass="22051">MSLQNVDTHDPPQHRVGAMVIYYTCIIHINFSFDSFYLLKKNPHPNPLHGSPDGHLNQQRRYKCVAGFLGSRRIILIVNAATHGHLNHQRRYKCVACLKRVKNSRVVGESGIGKIGKRKVIGPPVTSITQRKYCFTSVFCEAVVSLRSSRPIRAEAWLSHLLLEWELRRIILFVSIYYVTSDPPQLRISAMTD</sequence>